<dbReference type="Pfam" id="PF01529">
    <property type="entry name" value="DHHC"/>
    <property type="match status" value="1"/>
</dbReference>
<evidence type="ECO:0000256" key="8">
    <source>
        <dbReference type="SAM" id="MobiDB-lite"/>
    </source>
</evidence>
<evidence type="ECO:0000256" key="7">
    <source>
        <dbReference type="RuleBase" id="RU079119"/>
    </source>
</evidence>
<gene>
    <name evidence="11" type="ORF">PY17X_1246400</name>
    <name evidence="10" type="ORF">PYYM_1245600</name>
</gene>
<feature type="transmembrane region" description="Helical" evidence="7">
    <location>
        <begin position="252"/>
        <end position="272"/>
    </location>
</feature>
<evidence type="ECO:0000313" key="11">
    <source>
        <dbReference type="EMBL" id="VTZ80260.1"/>
    </source>
</evidence>
<keyword evidence="4 7" id="KW-1133">Transmembrane helix</keyword>
<dbReference type="OMA" id="RRFCKWC"/>
<keyword evidence="6 7" id="KW-0012">Acyltransferase</keyword>
<evidence type="ECO:0000313" key="13">
    <source>
        <dbReference type="Proteomes" id="UP000072904"/>
    </source>
</evidence>
<feature type="compositionally biased region" description="Basic residues" evidence="8">
    <location>
        <begin position="27"/>
        <end position="38"/>
    </location>
</feature>
<evidence type="ECO:0000313" key="12">
    <source>
        <dbReference type="Proteomes" id="UP000072874"/>
    </source>
</evidence>
<evidence type="ECO:0000256" key="6">
    <source>
        <dbReference type="ARBA" id="ARBA00023315"/>
    </source>
</evidence>
<reference evidence="10" key="3">
    <citation type="submission" date="2014-05" db="EMBL/GenBank/DDBJ databases">
        <authorList>
            <person name="Aslett A.Martin."/>
            <person name="De Silva Nishadi"/>
        </authorList>
    </citation>
    <scope>NUCLEOTIDE SEQUENCE</scope>
    <source>
        <strain evidence="10">YM</strain>
    </source>
</reference>
<evidence type="ECO:0000256" key="2">
    <source>
        <dbReference type="ARBA" id="ARBA00022679"/>
    </source>
</evidence>
<reference evidence="11" key="2">
    <citation type="submission" date="2014-05" db="EMBL/GenBank/DDBJ databases">
        <authorList>
            <person name="Aslett M.A."/>
            <person name="De Silva N."/>
        </authorList>
    </citation>
    <scope>NUCLEOTIDE SEQUENCE</scope>
    <source>
        <strain evidence="11">17X</strain>
    </source>
</reference>
<dbReference type="InterPro" id="IPR039859">
    <property type="entry name" value="PFA4/ZDH16/20/ERF2-like"/>
</dbReference>
<evidence type="ECO:0000256" key="4">
    <source>
        <dbReference type="ARBA" id="ARBA00022989"/>
    </source>
</evidence>
<keyword evidence="2 7" id="KW-0808">Transferase</keyword>
<dbReference type="GeneID" id="3853721"/>
<dbReference type="VEuPathDB" id="PlasmoDB:PY17X_1246400"/>
<proteinExistence type="inferred from homology"/>
<evidence type="ECO:0000256" key="5">
    <source>
        <dbReference type="ARBA" id="ARBA00023136"/>
    </source>
</evidence>
<dbReference type="VEuPathDB" id="PlasmoDB:PY06597"/>
<sequence>MFKIKGNKKNNTLDNEVSENGDSSSSGKKKKNKNKNKNKRSDEDKKYSIDTNVLNIEKNKKDKDILDSVEINDPGNITNDDIKENYNYGKICKKQNEKNKFVHLLPVFFIFILLFGIYFIYLMYDCIPLVVKSYKKVYINYDKNRGIVKILIFHFFLLMFLINYILSIVTPPGFIPNTEEWVFKDFGENNSNNIDDYLLEKKKTGERRFCKWCCKYKPDRAHHCRICKTCILKMDHHCPWIYNCIGYNNHKYFMLSLIYCSITTIFISLTMLNSVIEAINHNETPFNDLFLLLFGETLNSFLALIVTCFLFFHLWLTFKNMTTIEFCEKRTNYHNQSYSKFYNKGLYKNLKEVFGESPFLWLLPINNKKDGIIYFSKVNSKEYAANNIEETMPININN</sequence>
<feature type="compositionally biased region" description="Low complexity" evidence="8">
    <location>
        <begin position="14"/>
        <end position="26"/>
    </location>
</feature>
<comment type="domain">
    <text evidence="7">The DHHC domain is required for palmitoyltransferase activity.</text>
</comment>
<dbReference type="EMBL" id="LK934640">
    <property type="protein sequence ID" value="CDU19624.1"/>
    <property type="molecule type" value="Genomic_DNA"/>
</dbReference>
<keyword evidence="5 7" id="KW-0472">Membrane</keyword>
<feature type="region of interest" description="Disordered" evidence="8">
    <location>
        <begin position="1"/>
        <end position="46"/>
    </location>
</feature>
<feature type="transmembrane region" description="Helical" evidence="7">
    <location>
        <begin position="146"/>
        <end position="166"/>
    </location>
</feature>
<dbReference type="RefSeq" id="XP_022812743.1">
    <property type="nucleotide sequence ID" value="XM_022956912.1"/>
</dbReference>
<dbReference type="VEuPathDB" id="PlasmoDB:Py17XNL_001205312"/>
<dbReference type="GO" id="GO:0016020">
    <property type="term" value="C:membrane"/>
    <property type="evidence" value="ECO:0007669"/>
    <property type="project" value="UniProtKB-SubCell"/>
</dbReference>
<dbReference type="Proteomes" id="UP000072874">
    <property type="component" value="Chromosome 12"/>
</dbReference>
<dbReference type="GO" id="GO:0019706">
    <property type="term" value="F:protein-cysteine S-palmitoyltransferase activity"/>
    <property type="evidence" value="ECO:0007669"/>
    <property type="project" value="UniProtKB-EC"/>
</dbReference>
<evidence type="ECO:0000256" key="1">
    <source>
        <dbReference type="ARBA" id="ARBA00004141"/>
    </source>
</evidence>
<feature type="transmembrane region" description="Helical" evidence="7">
    <location>
        <begin position="292"/>
        <end position="316"/>
    </location>
</feature>
<dbReference type="EC" id="2.3.1.225" evidence="7"/>
<feature type="transmembrane region" description="Helical" evidence="7">
    <location>
        <begin position="101"/>
        <end position="124"/>
    </location>
</feature>
<dbReference type="KEGG" id="pyo:PY17X_1246400"/>
<reference evidence="12 13" key="1">
    <citation type="journal article" date="2014" name="BMC Biol.">
        <title>A comprehensive evaluation of rodent malaria parasite genomes and gene expression.</title>
        <authorList>
            <person name="Otto T.D."/>
            <person name="Bohme U."/>
            <person name="Jackson A.P."/>
            <person name="Hunt M."/>
            <person name="Franke-Fayard B."/>
            <person name="Hoeijmakers W.A."/>
            <person name="Religa A.A."/>
            <person name="Robertson L."/>
            <person name="Sanders M."/>
            <person name="Ogun S.A."/>
            <person name="Cunningham D."/>
            <person name="Erhart A."/>
            <person name="Billker O."/>
            <person name="Khan S.M."/>
            <person name="Stunnenberg H.G."/>
            <person name="Langhorne J."/>
            <person name="Holder A.A."/>
            <person name="Waters A.P."/>
            <person name="Newbold C.I."/>
            <person name="Pain A."/>
            <person name="Berriman M."/>
            <person name="Janse C.J."/>
        </authorList>
    </citation>
    <scope>NUCLEOTIDE SEQUENCE [LARGE SCALE GENOMIC DNA]</scope>
    <source>
        <strain evidence="11 12">17X</strain>
        <strain evidence="10 13">YM</strain>
    </source>
</reference>
<evidence type="ECO:0000313" key="10">
    <source>
        <dbReference type="EMBL" id="CDU19624.1"/>
    </source>
</evidence>
<organism evidence="10 13">
    <name type="scientific">Plasmodium yoelii</name>
    <dbReference type="NCBI Taxonomy" id="5861"/>
    <lineage>
        <taxon>Eukaryota</taxon>
        <taxon>Sar</taxon>
        <taxon>Alveolata</taxon>
        <taxon>Apicomplexa</taxon>
        <taxon>Aconoidasida</taxon>
        <taxon>Haemosporida</taxon>
        <taxon>Plasmodiidae</taxon>
        <taxon>Plasmodium</taxon>
        <taxon>Plasmodium (Vinckeia)</taxon>
    </lineage>
</organism>
<evidence type="ECO:0000256" key="3">
    <source>
        <dbReference type="ARBA" id="ARBA00022692"/>
    </source>
</evidence>
<comment type="subcellular location">
    <subcellularLocation>
        <location evidence="1">Membrane</location>
        <topology evidence="1">Multi-pass membrane protein</topology>
    </subcellularLocation>
</comment>
<dbReference type="EMBL" id="LM993666">
    <property type="protein sequence ID" value="VTZ80260.1"/>
    <property type="molecule type" value="Genomic_DNA"/>
</dbReference>
<dbReference type="AlphaFoldDB" id="A0A078KE97"/>
<reference evidence="11" key="4">
    <citation type="submission" date="2019-05" db="EMBL/GenBank/DDBJ databases">
        <authorList>
            <consortium name="Pathogen Informatics"/>
        </authorList>
    </citation>
    <scope>NUCLEOTIDE SEQUENCE</scope>
    <source>
        <strain evidence="11">17X</strain>
    </source>
</reference>
<evidence type="ECO:0000259" key="9">
    <source>
        <dbReference type="Pfam" id="PF01529"/>
    </source>
</evidence>
<dbReference type="Proteomes" id="UP000072904">
    <property type="component" value="Chromosome 12"/>
</dbReference>
<accession>A0A078KE97</accession>
<dbReference type="VEuPathDB" id="PlasmoDB:PYYM_1245600"/>
<comment type="similarity">
    <text evidence="7">Belongs to the DHHC palmitoyltransferase family.</text>
</comment>
<protein>
    <recommendedName>
        <fullName evidence="7">Palmitoyltransferase</fullName>
        <ecNumber evidence="7">2.3.1.225</ecNumber>
    </recommendedName>
</protein>
<comment type="catalytic activity">
    <reaction evidence="7">
        <text>L-cysteinyl-[protein] + hexadecanoyl-CoA = S-hexadecanoyl-L-cysteinyl-[protein] + CoA</text>
        <dbReference type="Rhea" id="RHEA:36683"/>
        <dbReference type="Rhea" id="RHEA-COMP:10131"/>
        <dbReference type="Rhea" id="RHEA-COMP:11032"/>
        <dbReference type="ChEBI" id="CHEBI:29950"/>
        <dbReference type="ChEBI" id="CHEBI:57287"/>
        <dbReference type="ChEBI" id="CHEBI:57379"/>
        <dbReference type="ChEBI" id="CHEBI:74151"/>
        <dbReference type="EC" id="2.3.1.225"/>
    </reaction>
</comment>
<name>A0A078KE97_PLAYE</name>
<dbReference type="PANTHER" id="PTHR12246">
    <property type="entry name" value="PALMITOYLTRANSFERASE ZDHHC16"/>
    <property type="match status" value="1"/>
</dbReference>
<feature type="domain" description="Palmitoyltransferase DHHC" evidence="9">
    <location>
        <begin position="204"/>
        <end position="329"/>
    </location>
</feature>
<dbReference type="OrthoDB" id="9909019at2759"/>
<keyword evidence="3 7" id="KW-0812">Transmembrane</keyword>
<dbReference type="PROSITE" id="PS50216">
    <property type="entry name" value="DHHC"/>
    <property type="match status" value="1"/>
</dbReference>
<dbReference type="InterPro" id="IPR001594">
    <property type="entry name" value="Palmitoyltrfase_DHHC"/>
</dbReference>